<keyword evidence="1" id="KW-0808">Transferase</keyword>
<comment type="caution">
    <text evidence="1">The sequence shown here is derived from an EMBL/GenBank/DDBJ whole genome shotgun (WGS) entry which is preliminary data.</text>
</comment>
<evidence type="ECO:0000313" key="1">
    <source>
        <dbReference type="EMBL" id="GAK96454.1"/>
    </source>
</evidence>
<organism evidence="1 2">
    <name type="scientific">Nonlabens tegetincola</name>
    <dbReference type="NCBI Taxonomy" id="323273"/>
    <lineage>
        <taxon>Bacteria</taxon>
        <taxon>Pseudomonadati</taxon>
        <taxon>Bacteroidota</taxon>
        <taxon>Flavobacteriia</taxon>
        <taxon>Flavobacteriales</taxon>
        <taxon>Flavobacteriaceae</taxon>
        <taxon>Nonlabens</taxon>
    </lineage>
</organism>
<sequence>MSHSLKILAVLVNYGQEQLKYLEEVVRELSSFKKYEVSIIVQSNIQLSIKNVDIVNVVELNDYQLLPLTCRKEIWDRRNDFDIFIYGENDHLFKEHHVDKHLEYLQILPNNRISGLIQYEEDKSNNYYYPGYHLDFEWDYNSVEVYQNKVFAHFTNLHQASFIITKTQLIEIGEKINFNHLVIKEPSLFFKVKKKFKKWLGLKPLNDQNYSVKCKVNTDLYEFAGKKKLICISEFEDNLIHHLPNLYIEGEKGRNKLRSDDKRMQLALSKLMSKVK</sequence>
<dbReference type="Proteomes" id="UP000029221">
    <property type="component" value="Unassembled WGS sequence"/>
</dbReference>
<accession>A0A090Q043</accession>
<keyword evidence="2" id="KW-1185">Reference proteome</keyword>
<gene>
    <name evidence="1" type="ORF">JCM19294_1967</name>
</gene>
<evidence type="ECO:0000313" key="2">
    <source>
        <dbReference type="Proteomes" id="UP000029221"/>
    </source>
</evidence>
<protein>
    <submittedName>
        <fullName evidence="1">Methyltransferase type 11</fullName>
    </submittedName>
</protein>
<dbReference type="AlphaFoldDB" id="A0A090Q043"/>
<keyword evidence="1" id="KW-0489">Methyltransferase</keyword>
<dbReference type="GO" id="GO:0008168">
    <property type="term" value="F:methyltransferase activity"/>
    <property type="evidence" value="ECO:0007669"/>
    <property type="project" value="UniProtKB-KW"/>
</dbReference>
<reference evidence="1" key="1">
    <citation type="journal article" date="2014" name="Genome Announc.">
        <title>Draft Genome Sequences of Marine Flavobacterium Nonlabens Strains NR17, NR24, NR27, NR32, NR33, and Ara13.</title>
        <authorList>
            <person name="Nakanishi M."/>
            <person name="Meirelles P."/>
            <person name="Suzuki R."/>
            <person name="Takatani N."/>
            <person name="Mino S."/>
            <person name="Suda W."/>
            <person name="Oshima K."/>
            <person name="Hattori M."/>
            <person name="Ohkuma M."/>
            <person name="Hosokawa M."/>
            <person name="Miyashita K."/>
            <person name="Thompson F.L."/>
            <person name="Niwa A."/>
            <person name="Sawabe T."/>
            <person name="Sawabe T."/>
        </authorList>
    </citation>
    <scope>NUCLEOTIDE SEQUENCE [LARGE SCALE GENOMIC DNA]</scope>
    <source>
        <strain evidence="1">JCM 19294</strain>
    </source>
</reference>
<dbReference type="RefSeq" id="WP_042277759.1">
    <property type="nucleotide sequence ID" value="NZ_BBML01000002.1"/>
</dbReference>
<name>A0A090Q043_9FLAO</name>
<proteinExistence type="predicted"/>
<dbReference type="EMBL" id="BBML01000002">
    <property type="protein sequence ID" value="GAK96454.1"/>
    <property type="molecule type" value="Genomic_DNA"/>
</dbReference>
<dbReference type="eggNOG" id="COG4106">
    <property type="taxonomic scope" value="Bacteria"/>
</dbReference>
<dbReference type="GO" id="GO:0032259">
    <property type="term" value="P:methylation"/>
    <property type="evidence" value="ECO:0007669"/>
    <property type="project" value="UniProtKB-KW"/>
</dbReference>